<dbReference type="GO" id="GO:0006631">
    <property type="term" value="P:fatty acid metabolic process"/>
    <property type="evidence" value="ECO:0007669"/>
    <property type="project" value="TreeGrafter"/>
</dbReference>
<dbReference type="EMBL" id="VORW01000013">
    <property type="protein sequence ID" value="TXE06939.1"/>
    <property type="molecule type" value="Genomic_DNA"/>
</dbReference>
<dbReference type="PANTHER" id="PTHR43201">
    <property type="entry name" value="ACYL-COA SYNTHETASE"/>
    <property type="match status" value="1"/>
</dbReference>
<dbReference type="Pfam" id="PF00501">
    <property type="entry name" value="AMP-binding"/>
    <property type="match status" value="1"/>
</dbReference>
<dbReference type="PROSITE" id="PS00455">
    <property type="entry name" value="AMP_BINDING"/>
    <property type="match status" value="1"/>
</dbReference>
<proteinExistence type="inferred from homology"/>
<dbReference type="InterPro" id="IPR042099">
    <property type="entry name" value="ANL_N_sf"/>
</dbReference>
<dbReference type="InterPro" id="IPR000873">
    <property type="entry name" value="AMP-dep_synth/lig_dom"/>
</dbReference>
<evidence type="ECO:0000313" key="4">
    <source>
        <dbReference type="Proteomes" id="UP000321935"/>
    </source>
</evidence>
<dbReference type="InterPro" id="IPR020845">
    <property type="entry name" value="AMP-binding_CS"/>
</dbReference>
<comment type="similarity">
    <text evidence="1">Belongs to the ATP-dependent AMP-binding enzyme family.</text>
</comment>
<dbReference type="Proteomes" id="UP000321935">
    <property type="component" value="Unassembled WGS sequence"/>
</dbReference>
<comment type="caution">
    <text evidence="3">The sequence shown here is derived from an EMBL/GenBank/DDBJ whole genome shotgun (WGS) entry which is preliminary data.</text>
</comment>
<gene>
    <name evidence="3" type="ORF">ESV85_15790</name>
</gene>
<dbReference type="GO" id="GO:0031956">
    <property type="term" value="F:medium-chain fatty acid-CoA ligase activity"/>
    <property type="evidence" value="ECO:0007669"/>
    <property type="project" value="TreeGrafter"/>
</dbReference>
<dbReference type="InterPro" id="IPR045851">
    <property type="entry name" value="AMP-bd_C_sf"/>
</dbReference>
<dbReference type="Gene3D" id="3.30.300.30">
    <property type="match status" value="1"/>
</dbReference>
<protein>
    <submittedName>
        <fullName evidence="3">AMP-binding protein</fullName>
    </submittedName>
</protein>
<evidence type="ECO:0000313" key="3">
    <source>
        <dbReference type="EMBL" id="TXE06939.1"/>
    </source>
</evidence>
<dbReference type="SUPFAM" id="SSF56801">
    <property type="entry name" value="Acetyl-CoA synthetase-like"/>
    <property type="match status" value="1"/>
</dbReference>
<organism evidence="3 4">
    <name type="scientific">Algoriphagus aquimarinus</name>
    <dbReference type="NCBI Taxonomy" id="237018"/>
    <lineage>
        <taxon>Bacteria</taxon>
        <taxon>Pseudomonadati</taxon>
        <taxon>Bacteroidota</taxon>
        <taxon>Cytophagia</taxon>
        <taxon>Cytophagales</taxon>
        <taxon>Cyclobacteriaceae</taxon>
        <taxon>Algoriphagus</taxon>
    </lineage>
</organism>
<dbReference type="RefSeq" id="WP_146919243.1">
    <property type="nucleotide sequence ID" value="NZ_VORW01000013.1"/>
</dbReference>
<dbReference type="AlphaFoldDB" id="A0A5C7AGB7"/>
<name>A0A5C7AGB7_9BACT</name>
<sequence length="355" mass="39811">MFQLTFGKHIFQAKEDFELASDDFPDFAKVAMQFCKEWLSGKDTYVQQTSGSTGTPKKIEISRFQMIASATSTQAFFKTNENTNLLCCLDPNYIAGKMMLVRAMVWNSKIQLTKPKSNPLLELNDIPDFVAMVPLQVEACLQDKSSAEKLQKIKQLIIGGAPISSGLKNQLIAQGIQAYQTYGMTETVSHIALAKIQPGELSYKMLPRVEFGMDARKALWVKSAASNNEVVQTNDLVEFIENDSFRWLGRADFVINSGGIKLHPELLEAKAERIIDSYFPNSPFFFFGMKDEKLGEKLCLAIESTDNSIEKPSKLQKALTEVMNKFEAPKNTFIVPSFSRTSTGKINRPKTIQLL</sequence>
<evidence type="ECO:0000256" key="1">
    <source>
        <dbReference type="ARBA" id="ARBA00006432"/>
    </source>
</evidence>
<reference evidence="3 4" key="1">
    <citation type="submission" date="2019-08" db="EMBL/GenBank/DDBJ databases">
        <title>Genomes sequence of Algoriphagus aquimarinus ACAM450.</title>
        <authorList>
            <person name="Bowman J.P."/>
        </authorList>
    </citation>
    <scope>NUCLEOTIDE SEQUENCE [LARGE SCALE GENOMIC DNA]</scope>
    <source>
        <strain evidence="3 4">ACAM 450</strain>
    </source>
</reference>
<evidence type="ECO:0000259" key="2">
    <source>
        <dbReference type="Pfam" id="PF00501"/>
    </source>
</evidence>
<dbReference type="OrthoDB" id="8870348at2"/>
<dbReference type="Gene3D" id="3.40.50.12780">
    <property type="entry name" value="N-terminal domain of ligase-like"/>
    <property type="match status" value="1"/>
</dbReference>
<feature type="domain" description="AMP-dependent synthetase/ligase" evidence="2">
    <location>
        <begin position="38"/>
        <end position="193"/>
    </location>
</feature>
<accession>A0A5C7AGB7</accession>
<dbReference type="PANTHER" id="PTHR43201:SF8">
    <property type="entry name" value="ACYL-COA SYNTHETASE FAMILY MEMBER 3"/>
    <property type="match status" value="1"/>
</dbReference>